<dbReference type="EMBL" id="QNSB01000015">
    <property type="protein sequence ID" value="RBP68810.1"/>
    <property type="molecule type" value="Genomic_DNA"/>
</dbReference>
<evidence type="ECO:0000256" key="5">
    <source>
        <dbReference type="ARBA" id="ARBA00022989"/>
    </source>
</evidence>
<reference evidence="9 10" key="1">
    <citation type="submission" date="2018-06" db="EMBL/GenBank/DDBJ databases">
        <title>Freshwater and sediment microbial communities from various areas in North America, analyzing microbe dynamics in response to fracking.</title>
        <authorList>
            <person name="Lamendella R."/>
        </authorList>
    </citation>
    <scope>NUCLEOTIDE SEQUENCE [LARGE SCALE GENOMIC DNA]</scope>
    <source>
        <strain evidence="9 10">3b_TX</strain>
    </source>
</reference>
<evidence type="ECO:0000313" key="10">
    <source>
        <dbReference type="Proteomes" id="UP000253509"/>
    </source>
</evidence>
<dbReference type="AlphaFoldDB" id="A0A366IEZ5"/>
<evidence type="ECO:0000256" key="7">
    <source>
        <dbReference type="RuleBase" id="RU003942"/>
    </source>
</evidence>
<comment type="subcellular location">
    <subcellularLocation>
        <location evidence="1 7">Cell membrane</location>
        <topology evidence="1 7">Multi-pass membrane protein</topology>
    </subcellularLocation>
</comment>
<feature type="transmembrane region" description="Helical" evidence="8">
    <location>
        <begin position="32"/>
        <end position="51"/>
    </location>
</feature>
<keyword evidence="3" id="KW-1003">Cell membrane</keyword>
<accession>A0A366IEZ5</accession>
<evidence type="ECO:0000256" key="2">
    <source>
        <dbReference type="ARBA" id="ARBA00022448"/>
    </source>
</evidence>
<name>A0A366IEZ5_9MICO</name>
<evidence type="ECO:0000313" key="9">
    <source>
        <dbReference type="EMBL" id="RBP68810.1"/>
    </source>
</evidence>
<comment type="caution">
    <text evidence="9">The sequence shown here is derived from an EMBL/GenBank/DDBJ whole genome shotgun (WGS) entry which is preliminary data.</text>
</comment>
<dbReference type="PANTHER" id="PTHR30561:SF1">
    <property type="entry name" value="MULTIDRUG TRANSPORTER EMRE"/>
    <property type="match status" value="1"/>
</dbReference>
<keyword evidence="10" id="KW-1185">Reference proteome</keyword>
<dbReference type="RefSeq" id="WP_113905475.1">
    <property type="nucleotide sequence ID" value="NZ_QNSB01000015.1"/>
</dbReference>
<evidence type="ECO:0000256" key="1">
    <source>
        <dbReference type="ARBA" id="ARBA00004651"/>
    </source>
</evidence>
<organism evidence="9 10">
    <name type="scientific">Brevibacterium celere</name>
    <dbReference type="NCBI Taxonomy" id="225845"/>
    <lineage>
        <taxon>Bacteria</taxon>
        <taxon>Bacillati</taxon>
        <taxon>Actinomycetota</taxon>
        <taxon>Actinomycetes</taxon>
        <taxon>Micrococcales</taxon>
        <taxon>Brevibacteriaceae</taxon>
        <taxon>Brevibacterium</taxon>
    </lineage>
</organism>
<dbReference type="Gene3D" id="1.10.3730.20">
    <property type="match status" value="1"/>
</dbReference>
<feature type="transmembrane region" description="Helical" evidence="8">
    <location>
        <begin position="58"/>
        <end position="80"/>
    </location>
</feature>
<dbReference type="Pfam" id="PF00893">
    <property type="entry name" value="Multi_Drug_Res"/>
    <property type="match status" value="1"/>
</dbReference>
<dbReference type="SUPFAM" id="SSF103481">
    <property type="entry name" value="Multidrug resistance efflux transporter EmrE"/>
    <property type="match status" value="1"/>
</dbReference>
<dbReference type="Proteomes" id="UP000253509">
    <property type="component" value="Unassembled WGS sequence"/>
</dbReference>
<keyword evidence="6 8" id="KW-0472">Membrane</keyword>
<evidence type="ECO:0000256" key="4">
    <source>
        <dbReference type="ARBA" id="ARBA00022692"/>
    </source>
</evidence>
<evidence type="ECO:0000256" key="3">
    <source>
        <dbReference type="ARBA" id="ARBA00022475"/>
    </source>
</evidence>
<evidence type="ECO:0000256" key="8">
    <source>
        <dbReference type="SAM" id="Phobius"/>
    </source>
</evidence>
<dbReference type="InterPro" id="IPR045324">
    <property type="entry name" value="Small_multidrug_res"/>
</dbReference>
<comment type="similarity">
    <text evidence="7">Belongs to the drug/metabolite transporter (DMT) superfamily. Small multidrug resistance (SMR) (TC 2.A.7.1) family.</text>
</comment>
<keyword evidence="2" id="KW-0813">Transport</keyword>
<gene>
    <name evidence="9" type="ORF">DFO65_11587</name>
</gene>
<keyword evidence="4 7" id="KW-0812">Transmembrane</keyword>
<dbReference type="InterPro" id="IPR000390">
    <property type="entry name" value="Small_drug/metabolite_transptr"/>
</dbReference>
<feature type="transmembrane region" description="Helical" evidence="8">
    <location>
        <begin position="86"/>
        <end position="105"/>
    </location>
</feature>
<dbReference type="GO" id="GO:0005886">
    <property type="term" value="C:plasma membrane"/>
    <property type="evidence" value="ECO:0007669"/>
    <property type="project" value="UniProtKB-SubCell"/>
</dbReference>
<sequence>MLAWGLLGAAILLEVAATICLRIAAVGGSRWWYAAVGIGYVVSFGLLSLTLRTGFPLGVAYGIWAATGVALTALAGRVLFGERLTRTMTAGIALIIVGVLLVELGSHA</sequence>
<protein>
    <submittedName>
        <fullName evidence="9">Small multidrug resistance pump</fullName>
    </submittedName>
</protein>
<dbReference type="InterPro" id="IPR037185">
    <property type="entry name" value="EmrE-like"/>
</dbReference>
<keyword evidence="5 8" id="KW-1133">Transmembrane helix</keyword>
<dbReference type="PANTHER" id="PTHR30561">
    <property type="entry name" value="SMR FAMILY PROTON-DEPENDENT DRUG EFFLUX TRANSPORTER SUGE"/>
    <property type="match status" value="1"/>
</dbReference>
<dbReference type="GO" id="GO:0022857">
    <property type="term" value="F:transmembrane transporter activity"/>
    <property type="evidence" value="ECO:0007669"/>
    <property type="project" value="InterPro"/>
</dbReference>
<proteinExistence type="inferred from homology"/>
<evidence type="ECO:0000256" key="6">
    <source>
        <dbReference type="ARBA" id="ARBA00023136"/>
    </source>
</evidence>